<evidence type="ECO:0000313" key="3">
    <source>
        <dbReference type="Proteomes" id="UP000051176"/>
    </source>
</evidence>
<evidence type="ECO:0000256" key="1">
    <source>
        <dbReference type="SAM" id="Phobius"/>
    </source>
</evidence>
<reference evidence="2 3" key="1">
    <citation type="journal article" date="2015" name="Genome Announc.">
        <title>Expanding the biotechnology potential of lactobacilli through comparative genomics of 213 strains and associated genera.</title>
        <authorList>
            <person name="Sun Z."/>
            <person name="Harris H.M."/>
            <person name="McCann A."/>
            <person name="Guo C."/>
            <person name="Argimon S."/>
            <person name="Zhang W."/>
            <person name="Yang X."/>
            <person name="Jeffery I.B."/>
            <person name="Cooney J.C."/>
            <person name="Kagawa T.F."/>
            <person name="Liu W."/>
            <person name="Song Y."/>
            <person name="Salvetti E."/>
            <person name="Wrobel A."/>
            <person name="Rasinkangas P."/>
            <person name="Parkhill J."/>
            <person name="Rea M.C."/>
            <person name="O'Sullivan O."/>
            <person name="Ritari J."/>
            <person name="Douillard F.P."/>
            <person name="Paul Ross R."/>
            <person name="Yang R."/>
            <person name="Briner A.E."/>
            <person name="Felis G.E."/>
            <person name="de Vos W.M."/>
            <person name="Barrangou R."/>
            <person name="Klaenhammer T.R."/>
            <person name="Caufield P.W."/>
            <person name="Cui Y."/>
            <person name="Zhang H."/>
            <person name="O'Toole P.W."/>
        </authorList>
    </citation>
    <scope>NUCLEOTIDE SEQUENCE [LARGE SCALE GENOMIC DNA]</scope>
    <source>
        <strain evidence="2 3">ATCC 53295</strain>
    </source>
</reference>
<dbReference type="EMBL" id="AZCZ01000007">
    <property type="protein sequence ID" value="KRK38302.1"/>
    <property type="molecule type" value="Genomic_DNA"/>
</dbReference>
<evidence type="ECO:0000313" key="2">
    <source>
        <dbReference type="EMBL" id="KRK38302.1"/>
    </source>
</evidence>
<dbReference type="RefSeq" id="WP_020088844.1">
    <property type="nucleotide sequence ID" value="NZ_AZCZ01000007.1"/>
</dbReference>
<sequence length="126" mass="14251">MRMSLLGLGIILVLISHGLHHHTLHRLQQGAVRQSRRSVAVYHGFLYLGLAYVAVGLWRPTWLNPRVIGLLLLVDSVALVMSYCQHRHRQYPAGTRALWRRQAWYLVSSQILLAVVLLGTLVTLPA</sequence>
<keyword evidence="1" id="KW-0812">Transmembrane</keyword>
<dbReference type="AlphaFoldDB" id="A0A0R1GWC1"/>
<comment type="caution">
    <text evidence="2">The sequence shown here is derived from an EMBL/GenBank/DDBJ whole genome shotgun (WGS) entry which is preliminary data.</text>
</comment>
<dbReference type="eggNOG" id="ENOG503191C">
    <property type="taxonomic scope" value="Bacteria"/>
</dbReference>
<dbReference type="PATRIC" id="fig|1267003.4.peg.2231"/>
<dbReference type="Proteomes" id="UP000051176">
    <property type="component" value="Unassembled WGS sequence"/>
</dbReference>
<dbReference type="OrthoDB" id="2319691at2"/>
<keyword evidence="1" id="KW-1133">Transmembrane helix</keyword>
<keyword evidence="3" id="KW-1185">Reference proteome</keyword>
<name>A0A0R1GWC1_9LACO</name>
<proteinExistence type="predicted"/>
<feature type="transmembrane region" description="Helical" evidence="1">
    <location>
        <begin position="103"/>
        <end position="124"/>
    </location>
</feature>
<feature type="transmembrane region" description="Helical" evidence="1">
    <location>
        <begin position="42"/>
        <end position="60"/>
    </location>
</feature>
<accession>A0A0R1GWC1</accession>
<organism evidence="2 3">
    <name type="scientific">Levilactobacillus parabrevis ATCC 53295</name>
    <dbReference type="NCBI Taxonomy" id="1267003"/>
    <lineage>
        <taxon>Bacteria</taxon>
        <taxon>Bacillati</taxon>
        <taxon>Bacillota</taxon>
        <taxon>Bacilli</taxon>
        <taxon>Lactobacillales</taxon>
        <taxon>Lactobacillaceae</taxon>
        <taxon>Levilactobacillus</taxon>
    </lineage>
</organism>
<feature type="transmembrane region" description="Helical" evidence="1">
    <location>
        <begin position="67"/>
        <end position="83"/>
    </location>
</feature>
<gene>
    <name evidence="2" type="ORF">FD07_GL002117</name>
</gene>
<protein>
    <submittedName>
        <fullName evidence="2">Uncharacterized protein</fullName>
    </submittedName>
</protein>
<keyword evidence="1" id="KW-0472">Membrane</keyword>